<gene>
    <name evidence="1" type="ORF">D6D85_08150</name>
</gene>
<evidence type="ECO:0000313" key="2">
    <source>
        <dbReference type="Proteomes" id="UP000277582"/>
    </source>
</evidence>
<name>A0A3R9PEV4_9CREN</name>
<organism evidence="1 2">
    <name type="scientific">Candidatus Methanodesulfokora washburnensis</name>
    <dbReference type="NCBI Taxonomy" id="2478471"/>
    <lineage>
        <taxon>Archaea</taxon>
        <taxon>Thermoproteota</taxon>
        <taxon>Candidatus Korarchaeia</taxon>
        <taxon>Candidatus Korarchaeia incertae sedis</taxon>
        <taxon>Candidatus Methanodesulfokora</taxon>
    </lineage>
</organism>
<accession>A0A3R9PEV4</accession>
<evidence type="ECO:0000313" key="1">
    <source>
        <dbReference type="EMBL" id="RSN74445.1"/>
    </source>
</evidence>
<protein>
    <submittedName>
        <fullName evidence="1">Uncharacterized protein</fullName>
    </submittedName>
</protein>
<reference evidence="1 2" key="1">
    <citation type="submission" date="2018-10" db="EMBL/GenBank/DDBJ databases">
        <title>Co-occurring genomic capacity for anaerobic methane metabolism and dissimilatory sulfite reduction discovered in the Korarchaeota.</title>
        <authorList>
            <person name="Mckay L.J."/>
            <person name="Dlakic M."/>
            <person name="Fields M.W."/>
            <person name="Delmont T.O."/>
            <person name="Eren A.M."/>
            <person name="Jay Z.J."/>
            <person name="Klingelsmith K.B."/>
            <person name="Rusch D.B."/>
            <person name="Inskeep W.P."/>
        </authorList>
    </citation>
    <scope>NUCLEOTIDE SEQUENCE [LARGE SCALE GENOMIC DNA]</scope>
    <source>
        <strain evidence="1 2">MDKW</strain>
    </source>
</reference>
<dbReference type="EMBL" id="RCOS01000095">
    <property type="protein sequence ID" value="RSN74445.1"/>
    <property type="molecule type" value="Genomic_DNA"/>
</dbReference>
<dbReference type="AlphaFoldDB" id="A0A3R9PEV4"/>
<keyword evidence="2" id="KW-1185">Reference proteome</keyword>
<sequence length="79" mass="9208">MLKLLKSSKKVFIVKENEPVVELQVRDLAQREGLKVEIYGRHNSLIEPYGELTHENVRSAIAKFFGVKMKENELKKREP</sequence>
<dbReference type="Proteomes" id="UP000277582">
    <property type="component" value="Unassembled WGS sequence"/>
</dbReference>
<proteinExistence type="predicted"/>
<comment type="caution">
    <text evidence="1">The sequence shown here is derived from an EMBL/GenBank/DDBJ whole genome shotgun (WGS) entry which is preliminary data.</text>
</comment>